<evidence type="ECO:0000313" key="3">
    <source>
        <dbReference type="Proteomes" id="UP001558613"/>
    </source>
</evidence>
<protein>
    <submittedName>
        <fullName evidence="2">Uncharacterized protein</fullName>
    </submittedName>
</protein>
<dbReference type="EMBL" id="JAYMGO010000004">
    <property type="protein sequence ID" value="KAL1276415.1"/>
    <property type="molecule type" value="Genomic_DNA"/>
</dbReference>
<keyword evidence="3" id="KW-1185">Reference proteome</keyword>
<keyword evidence="1" id="KW-0732">Signal</keyword>
<comment type="caution">
    <text evidence="2">The sequence shown here is derived from an EMBL/GenBank/DDBJ whole genome shotgun (WGS) entry which is preliminary data.</text>
</comment>
<name>A0ABR3NIH7_9TELE</name>
<sequence length="153" mass="17123">MGIQRQLCFLASLLLVIHAGPISQPSDKDEAIAEDYLRNSDNPKDMIDNAGFPPEAKIDPLSESLKEISKFPELDATGILATHELLGNPVRLGCIGRYFVETLELLGGCPRLVRTDMGTENVVVRDIQWYLRRNDDDERALSQFSFMSIIQVC</sequence>
<reference evidence="2 3" key="1">
    <citation type="submission" date="2023-09" db="EMBL/GenBank/DDBJ databases">
        <authorList>
            <person name="Wang M."/>
        </authorList>
    </citation>
    <scope>NUCLEOTIDE SEQUENCE [LARGE SCALE GENOMIC DNA]</scope>
    <source>
        <strain evidence="2">GT-2023</strain>
        <tissue evidence="2">Liver</tissue>
    </source>
</reference>
<accession>A0ABR3NIH7</accession>
<feature type="chain" id="PRO_5045634390" evidence="1">
    <location>
        <begin position="20"/>
        <end position="153"/>
    </location>
</feature>
<organism evidence="2 3">
    <name type="scientific">Cirrhinus molitorella</name>
    <name type="common">mud carp</name>
    <dbReference type="NCBI Taxonomy" id="172907"/>
    <lineage>
        <taxon>Eukaryota</taxon>
        <taxon>Metazoa</taxon>
        <taxon>Chordata</taxon>
        <taxon>Craniata</taxon>
        <taxon>Vertebrata</taxon>
        <taxon>Euteleostomi</taxon>
        <taxon>Actinopterygii</taxon>
        <taxon>Neopterygii</taxon>
        <taxon>Teleostei</taxon>
        <taxon>Ostariophysi</taxon>
        <taxon>Cypriniformes</taxon>
        <taxon>Cyprinidae</taxon>
        <taxon>Labeoninae</taxon>
        <taxon>Labeonini</taxon>
        <taxon>Cirrhinus</taxon>
    </lineage>
</organism>
<evidence type="ECO:0000313" key="2">
    <source>
        <dbReference type="EMBL" id="KAL1276415.1"/>
    </source>
</evidence>
<feature type="signal peptide" evidence="1">
    <location>
        <begin position="1"/>
        <end position="19"/>
    </location>
</feature>
<proteinExistence type="predicted"/>
<dbReference type="Proteomes" id="UP001558613">
    <property type="component" value="Unassembled WGS sequence"/>
</dbReference>
<gene>
    <name evidence="2" type="ORF">QQF64_036038</name>
</gene>
<evidence type="ECO:0000256" key="1">
    <source>
        <dbReference type="SAM" id="SignalP"/>
    </source>
</evidence>